<dbReference type="SUPFAM" id="SSF56024">
    <property type="entry name" value="Phospholipase D/nuclease"/>
    <property type="match status" value="2"/>
</dbReference>
<evidence type="ECO:0000256" key="6">
    <source>
        <dbReference type="ARBA" id="ARBA00023098"/>
    </source>
</evidence>
<evidence type="ECO:0000256" key="2">
    <source>
        <dbReference type="ARBA" id="ARBA00008664"/>
    </source>
</evidence>
<dbReference type="EMBL" id="NPDY01000008">
    <property type="protein sequence ID" value="PJZ69568.1"/>
    <property type="molecule type" value="Genomic_DNA"/>
</dbReference>
<dbReference type="InterPro" id="IPR001736">
    <property type="entry name" value="PLipase_D/transphosphatidylase"/>
</dbReference>
<dbReference type="Pfam" id="PF13091">
    <property type="entry name" value="PLDc_2"/>
    <property type="match status" value="2"/>
</dbReference>
<keyword evidence="8" id="KW-0732">Signal</keyword>
<evidence type="ECO:0000313" key="14">
    <source>
        <dbReference type="Proteomes" id="UP000231990"/>
    </source>
</evidence>
<protein>
    <recommendedName>
        <fullName evidence="3">phospholipase D</fullName>
        <ecNumber evidence="3">3.1.4.4</ecNumber>
    </recommendedName>
</protein>
<gene>
    <name evidence="11" type="ORF">CH360_09750</name>
    <name evidence="12" type="ORF">CH373_08605</name>
</gene>
<feature type="signal peptide" evidence="8">
    <location>
        <begin position="1"/>
        <end position="25"/>
    </location>
</feature>
<keyword evidence="6" id="KW-0443">Lipid metabolism</keyword>
<reference evidence="13 14" key="1">
    <citation type="submission" date="2017-07" db="EMBL/GenBank/DDBJ databases">
        <title>Leptospira spp. isolated from tropical soils.</title>
        <authorList>
            <person name="Thibeaux R."/>
            <person name="Iraola G."/>
            <person name="Ferres I."/>
            <person name="Bierque E."/>
            <person name="Girault D."/>
            <person name="Soupe-Gilbert M.-E."/>
            <person name="Picardeau M."/>
            <person name="Goarant C."/>
        </authorList>
    </citation>
    <scope>NUCLEOTIDE SEQUENCE [LARGE SCALE GENOMIC DNA]</scope>
    <source>
        <strain evidence="12 14">FH1-B-B1</strain>
        <strain evidence="11 13">FH1-B-C1</strain>
    </source>
</reference>
<feature type="region of interest" description="Disordered" evidence="7">
    <location>
        <begin position="710"/>
        <end position="748"/>
    </location>
</feature>
<dbReference type="PANTHER" id="PTHR43856:SF1">
    <property type="entry name" value="MITOCHONDRIAL CARDIOLIPIN HYDROLASE"/>
    <property type="match status" value="1"/>
</dbReference>
<keyword evidence="13" id="KW-1185">Reference proteome</keyword>
<dbReference type="Proteomes" id="UP000231990">
    <property type="component" value="Unassembled WGS sequence"/>
</dbReference>
<dbReference type="PANTHER" id="PTHR43856">
    <property type="entry name" value="CARDIOLIPIN HYDROLASE"/>
    <property type="match status" value="1"/>
</dbReference>
<dbReference type="Proteomes" id="UP000231962">
    <property type="component" value="Unassembled WGS sequence"/>
</dbReference>
<organism evidence="12 14">
    <name type="scientific">Leptospira perolatii</name>
    <dbReference type="NCBI Taxonomy" id="2023191"/>
    <lineage>
        <taxon>Bacteria</taxon>
        <taxon>Pseudomonadati</taxon>
        <taxon>Spirochaetota</taxon>
        <taxon>Spirochaetia</taxon>
        <taxon>Leptospirales</taxon>
        <taxon>Leptospiraceae</taxon>
        <taxon>Leptospira</taxon>
    </lineage>
</organism>
<evidence type="ECO:0000256" key="8">
    <source>
        <dbReference type="SAM" id="SignalP"/>
    </source>
</evidence>
<name>A0A2M9ZNF9_9LEPT</name>
<dbReference type="SUPFAM" id="SSF74853">
    <property type="entry name" value="Lamin A/C globular tail domain"/>
    <property type="match status" value="2"/>
</dbReference>
<dbReference type="PROSITE" id="PS51841">
    <property type="entry name" value="LTD"/>
    <property type="match status" value="2"/>
</dbReference>
<comment type="similarity">
    <text evidence="2">Belongs to the phospholipase D family.</text>
</comment>
<keyword evidence="4" id="KW-0378">Hydrolase</keyword>
<evidence type="ECO:0000256" key="4">
    <source>
        <dbReference type="ARBA" id="ARBA00022801"/>
    </source>
</evidence>
<evidence type="ECO:0000259" key="9">
    <source>
        <dbReference type="PROSITE" id="PS50035"/>
    </source>
</evidence>
<dbReference type="InterPro" id="IPR001322">
    <property type="entry name" value="Lamin_tail_dom"/>
</dbReference>
<dbReference type="OrthoDB" id="9801679at2"/>
<dbReference type="GO" id="GO:0006793">
    <property type="term" value="P:phosphorus metabolic process"/>
    <property type="evidence" value="ECO:0007669"/>
    <property type="project" value="UniProtKB-ARBA"/>
</dbReference>
<evidence type="ECO:0000256" key="5">
    <source>
        <dbReference type="ARBA" id="ARBA00022963"/>
    </source>
</evidence>
<feature type="compositionally biased region" description="Polar residues" evidence="7">
    <location>
        <begin position="536"/>
        <end position="564"/>
    </location>
</feature>
<dbReference type="GO" id="GO:0004630">
    <property type="term" value="F:phospholipase D activity"/>
    <property type="evidence" value="ECO:0007669"/>
    <property type="project" value="UniProtKB-EC"/>
</dbReference>
<evidence type="ECO:0000313" key="12">
    <source>
        <dbReference type="EMBL" id="PJZ73555.1"/>
    </source>
</evidence>
<dbReference type="Pfam" id="PF00932">
    <property type="entry name" value="LTD"/>
    <property type="match status" value="2"/>
</dbReference>
<feature type="region of interest" description="Disordered" evidence="7">
    <location>
        <begin position="530"/>
        <end position="564"/>
    </location>
</feature>
<dbReference type="SMART" id="SM00155">
    <property type="entry name" value="PLDc"/>
    <property type="match status" value="2"/>
</dbReference>
<feature type="domain" description="LTD" evidence="10">
    <location>
        <begin position="586"/>
        <end position="738"/>
    </location>
</feature>
<evidence type="ECO:0000259" key="10">
    <source>
        <dbReference type="PROSITE" id="PS51841"/>
    </source>
</evidence>
<feature type="compositionally biased region" description="Polar residues" evidence="7">
    <location>
        <begin position="721"/>
        <end position="733"/>
    </location>
</feature>
<evidence type="ECO:0000256" key="1">
    <source>
        <dbReference type="ARBA" id="ARBA00000798"/>
    </source>
</evidence>
<evidence type="ECO:0000313" key="11">
    <source>
        <dbReference type="EMBL" id="PJZ69568.1"/>
    </source>
</evidence>
<feature type="domain" description="PLD phosphodiesterase" evidence="9">
    <location>
        <begin position="166"/>
        <end position="197"/>
    </location>
</feature>
<dbReference type="InterPro" id="IPR051406">
    <property type="entry name" value="PLD_domain"/>
</dbReference>
<feature type="domain" description="PLD phosphodiesterase" evidence="9">
    <location>
        <begin position="338"/>
        <end position="369"/>
    </location>
</feature>
<dbReference type="InterPro" id="IPR036415">
    <property type="entry name" value="Lamin_tail_dom_sf"/>
</dbReference>
<feature type="domain" description="LTD" evidence="10">
    <location>
        <begin position="405"/>
        <end position="584"/>
    </location>
</feature>
<dbReference type="InterPro" id="IPR025202">
    <property type="entry name" value="PLD-like_dom"/>
</dbReference>
<evidence type="ECO:0000256" key="3">
    <source>
        <dbReference type="ARBA" id="ARBA00012027"/>
    </source>
</evidence>
<comment type="catalytic activity">
    <reaction evidence="1">
        <text>a 1,2-diacyl-sn-glycero-3-phosphocholine + H2O = a 1,2-diacyl-sn-glycero-3-phosphate + choline + H(+)</text>
        <dbReference type="Rhea" id="RHEA:14445"/>
        <dbReference type="ChEBI" id="CHEBI:15354"/>
        <dbReference type="ChEBI" id="CHEBI:15377"/>
        <dbReference type="ChEBI" id="CHEBI:15378"/>
        <dbReference type="ChEBI" id="CHEBI:57643"/>
        <dbReference type="ChEBI" id="CHEBI:58608"/>
        <dbReference type="EC" id="3.1.4.4"/>
    </reaction>
</comment>
<dbReference type="EMBL" id="NPDZ01000004">
    <property type="protein sequence ID" value="PJZ73555.1"/>
    <property type="molecule type" value="Genomic_DNA"/>
</dbReference>
<dbReference type="Gene3D" id="2.60.40.1260">
    <property type="entry name" value="Lamin Tail domain"/>
    <property type="match status" value="1"/>
</dbReference>
<proteinExistence type="inferred from homology"/>
<dbReference type="AlphaFoldDB" id="A0A2M9ZNF9"/>
<evidence type="ECO:0000313" key="13">
    <source>
        <dbReference type="Proteomes" id="UP000231962"/>
    </source>
</evidence>
<dbReference type="PROSITE" id="PS50035">
    <property type="entry name" value="PLD"/>
    <property type="match status" value="2"/>
</dbReference>
<evidence type="ECO:0000256" key="7">
    <source>
        <dbReference type="SAM" id="MobiDB-lite"/>
    </source>
</evidence>
<dbReference type="Gene3D" id="3.30.870.10">
    <property type="entry name" value="Endonuclease Chain A"/>
    <property type="match status" value="2"/>
</dbReference>
<dbReference type="EC" id="3.1.4.4" evidence="3"/>
<comment type="caution">
    <text evidence="12">The sequence shown here is derived from an EMBL/GenBank/DDBJ whole genome shotgun (WGS) entry which is preliminary data.</text>
</comment>
<feature type="chain" id="PRO_5014754445" description="phospholipase D" evidence="8">
    <location>
        <begin position="26"/>
        <end position="748"/>
    </location>
</feature>
<dbReference type="RefSeq" id="WP_100713851.1">
    <property type="nucleotide sequence ID" value="NZ_NPDY01000008.1"/>
</dbReference>
<dbReference type="GO" id="GO:0016891">
    <property type="term" value="F:RNA endonuclease activity producing 5'-phosphomonoesters, hydrolytic mechanism"/>
    <property type="evidence" value="ECO:0007669"/>
    <property type="project" value="TreeGrafter"/>
</dbReference>
<accession>A0A2M9ZNF9</accession>
<dbReference type="GO" id="GO:0016042">
    <property type="term" value="P:lipid catabolic process"/>
    <property type="evidence" value="ECO:0007669"/>
    <property type="project" value="UniProtKB-KW"/>
</dbReference>
<sequence length="748" mass="81549">MKTKRIAQILLILQFSIFVNCFRSASNPSNLLSSLVTSASATPNLKYSTAHIQIYFTNPLSDPEADDAIIGVINQAKSGTFLDLALYGLNREVIIVAVENAIDRGVHVRMVGDKDGTGTVAAKGGEYYEGYLRIANKLDQKFPVSGKLRSNFPVDSGFNDFILINSGAIQHNKFGVIHTSDEKDYVFTGSTNLTDSDFERNNNNLILFQDSGIAGTYRNQFEYLLGLPGSSRVSTVRQHYIDGIRFDVLFSPGMIDGKTAMDHLMDRVTNASATIHFLIFSFPHRYLNDLVLSKFFDSGLDVKGVFDFTQLNNSAEEYYAQHGIPVKIDGNYYEQDGHGGKLHHKVMILDSQENDAVVVTGSFNWSDNANNENNENLMFIYSKEIAQFYEDEFSRRFVEGTPVPTVSPGDPSTQGSVILNEVMWAGRRGATGTSAYADYTDEFIELKNITNQRIDLSGWAIKGASTSGKPMVLPSGTYIDGNSYLVLMSYAPSESAWQPTKYKVANNLSVSNDELYLVLEDINRTSIDVAGKKGTNPESFAGSNGTPKKSMSRNSQPGDGSQSASWFSATIQTNIASSFLAYNFATPGAPNSNATSTRDIIFSEIAWAGTDISASDEWIELRNLTSSPIDLTGWTITVDDGTPSDILLSGTIPAGGYFLLERTDDTSVPGLSADLIYTGGMNNSSTRLILKRQTTAIDETPIGNWPAGTNSPTHISMERANPNSDGTLASSWKNGLGDIEGAQNSGSH</sequence>
<keyword evidence="5" id="KW-0442">Lipid degradation</keyword>